<comment type="PTM">
    <text evidence="4">4'-phosphopantetheine is transferred from CoA to a specific serine of apo-ACP by AcpS. This modification is essential for activity because fatty acids are bound in thioester linkage to the sulfhydryl of the prosthetic group.</text>
</comment>
<comment type="function">
    <text evidence="4 5">Carrier of the growing fatty acid chain in fatty acid biosynthesis.</text>
</comment>
<evidence type="ECO:0000256" key="5">
    <source>
        <dbReference type="RuleBase" id="RU000722"/>
    </source>
</evidence>
<comment type="similarity">
    <text evidence="1 4">Belongs to the acyl carrier protein (ACP) family.</text>
</comment>
<dbReference type="GO" id="GO:0016020">
    <property type="term" value="C:membrane"/>
    <property type="evidence" value="ECO:0007669"/>
    <property type="project" value="GOC"/>
</dbReference>
<accession>A0A516Z9X4</accession>
<dbReference type="GO" id="GO:0009245">
    <property type="term" value="P:lipid A biosynthetic process"/>
    <property type="evidence" value="ECO:0007669"/>
    <property type="project" value="TreeGrafter"/>
</dbReference>
<protein>
    <recommendedName>
        <fullName evidence="4 5">Acyl carrier protein</fullName>
        <shortName evidence="4">ACP</shortName>
    </recommendedName>
</protein>
<keyword evidence="7" id="KW-0150">Chloroplast</keyword>
<organism evidence="7">
    <name type="scientific">Florenciella parvula</name>
    <dbReference type="NCBI Taxonomy" id="236787"/>
    <lineage>
        <taxon>Eukaryota</taxon>
        <taxon>Sar</taxon>
        <taxon>Stramenopiles</taxon>
        <taxon>Ochrophyta</taxon>
        <taxon>Dictyochophyceae</taxon>
        <taxon>Florenciellales</taxon>
        <taxon>Florenciella</taxon>
    </lineage>
</organism>
<dbReference type="Pfam" id="PF00550">
    <property type="entry name" value="PP-binding"/>
    <property type="match status" value="1"/>
</dbReference>
<evidence type="ECO:0000256" key="1">
    <source>
        <dbReference type="ARBA" id="ARBA00010930"/>
    </source>
</evidence>
<dbReference type="RefSeq" id="YP_009684425.1">
    <property type="nucleotide sequence ID" value="NC_044407.1"/>
</dbReference>
<dbReference type="InterPro" id="IPR003231">
    <property type="entry name" value="ACP"/>
</dbReference>
<feature type="domain" description="Carrier" evidence="6">
    <location>
        <begin position="15"/>
        <end position="95"/>
    </location>
</feature>
<dbReference type="GeneID" id="41657365"/>
<reference evidence="7" key="1">
    <citation type="journal article" date="2019" name="J. Phycol.">
        <title>Dictyochophyceae plastid genomes reveal unusual variability of their organization.</title>
        <authorList>
            <person name="Han K.Y."/>
            <person name="Maciszewski K."/>
            <person name="Graf L."/>
            <person name="Yang J.H."/>
            <person name="Andersen R.A."/>
            <person name="Karnkowska A."/>
            <person name="Yoon H.S."/>
        </authorList>
    </citation>
    <scope>NUCLEOTIDE SEQUENCE</scope>
</reference>
<dbReference type="PANTHER" id="PTHR20863">
    <property type="entry name" value="ACYL CARRIER PROTEIN"/>
    <property type="match status" value="1"/>
</dbReference>
<comment type="subcellular location">
    <subcellularLocation>
        <location evidence="4">Plastid</location>
        <location evidence="4">Chloroplast</location>
    </subcellularLocation>
</comment>
<proteinExistence type="inferred from homology"/>
<dbReference type="Gene3D" id="1.10.1200.10">
    <property type="entry name" value="ACP-like"/>
    <property type="match status" value="1"/>
</dbReference>
<evidence type="ECO:0000256" key="2">
    <source>
        <dbReference type="ARBA" id="ARBA00022450"/>
    </source>
</evidence>
<keyword evidence="4 5" id="KW-0275">Fatty acid biosynthesis</keyword>
<dbReference type="GO" id="GO:0005829">
    <property type="term" value="C:cytosol"/>
    <property type="evidence" value="ECO:0007669"/>
    <property type="project" value="TreeGrafter"/>
</dbReference>
<evidence type="ECO:0000256" key="4">
    <source>
        <dbReference type="HAMAP-Rule" id="MF_01217"/>
    </source>
</evidence>
<dbReference type="PROSITE" id="PS50075">
    <property type="entry name" value="CARRIER"/>
    <property type="match status" value="1"/>
</dbReference>
<dbReference type="UniPathway" id="UPA00094"/>
<dbReference type="GO" id="GO:0000036">
    <property type="term" value="F:acyl carrier activity"/>
    <property type="evidence" value="ECO:0007669"/>
    <property type="project" value="UniProtKB-UniRule"/>
</dbReference>
<keyword evidence="4 5" id="KW-0444">Lipid biosynthesis</keyword>
<keyword evidence="4" id="KW-0443">Lipid metabolism</keyword>
<dbReference type="InterPro" id="IPR036736">
    <property type="entry name" value="ACP-like_sf"/>
</dbReference>
<dbReference type="SUPFAM" id="SSF47336">
    <property type="entry name" value="ACP-like"/>
    <property type="match status" value="1"/>
</dbReference>
<keyword evidence="7" id="KW-0934">Plastid</keyword>
<keyword evidence="3 4" id="KW-0597">Phosphoprotein</keyword>
<comment type="pathway">
    <text evidence="4">Lipid metabolism; fatty acid biosynthesis.</text>
</comment>
<name>A0A516Z9X4_9STRA</name>
<dbReference type="HAMAP" id="MF_01217">
    <property type="entry name" value="Acyl_carrier"/>
    <property type="match status" value="1"/>
</dbReference>
<evidence type="ECO:0000259" key="6">
    <source>
        <dbReference type="PROSITE" id="PS50075"/>
    </source>
</evidence>
<evidence type="ECO:0000313" key="7">
    <source>
        <dbReference type="EMBL" id="QDR24511.1"/>
    </source>
</evidence>
<keyword evidence="4" id="KW-0276">Fatty acid metabolism</keyword>
<feature type="modified residue" description="O-(pantetheine 4'-phosphoryl)serine" evidence="4">
    <location>
        <position position="55"/>
    </location>
</feature>
<dbReference type="GO" id="GO:0000035">
    <property type="term" value="F:acyl binding"/>
    <property type="evidence" value="ECO:0007669"/>
    <property type="project" value="TreeGrafter"/>
</dbReference>
<dbReference type="GO" id="GO:0009507">
    <property type="term" value="C:chloroplast"/>
    <property type="evidence" value="ECO:0007669"/>
    <property type="project" value="UniProtKB-SubCell"/>
</dbReference>
<gene>
    <name evidence="4 7" type="primary">acpP</name>
</gene>
<geneLocation type="chloroplast" evidence="7"/>
<dbReference type="InterPro" id="IPR009081">
    <property type="entry name" value="PP-bd_ACP"/>
</dbReference>
<dbReference type="AlphaFoldDB" id="A0A516Z9X4"/>
<dbReference type="PANTHER" id="PTHR20863:SF76">
    <property type="entry name" value="CARRIER DOMAIN-CONTAINING PROTEIN"/>
    <property type="match status" value="1"/>
</dbReference>
<keyword evidence="2 4" id="KW-0596">Phosphopantetheine</keyword>
<sequence length="125" mass="14026">MEGLNMATKYILTKEVIFERLKQIIENQLLLEENSITKNTTLLKSSGGDSLDVDSLDLVELILTFEEAFKIDISDDDASKLLVVEDIVNYVATALEKKEEESGKRKKLPGELAQELNLVDPIIDD</sequence>
<evidence type="ECO:0000256" key="3">
    <source>
        <dbReference type="ARBA" id="ARBA00022553"/>
    </source>
</evidence>
<dbReference type="EMBL" id="MK518352">
    <property type="protein sequence ID" value="QDR24511.1"/>
    <property type="molecule type" value="Genomic_DNA"/>
</dbReference>